<feature type="transmembrane region" description="Helical" evidence="6">
    <location>
        <begin position="406"/>
        <end position="425"/>
    </location>
</feature>
<evidence type="ECO:0000256" key="3">
    <source>
        <dbReference type="ARBA" id="ARBA00022989"/>
    </source>
</evidence>
<feature type="transmembrane region" description="Helical" evidence="6">
    <location>
        <begin position="260"/>
        <end position="280"/>
    </location>
</feature>
<feature type="transmembrane region" description="Helical" evidence="6">
    <location>
        <begin position="490"/>
        <end position="511"/>
    </location>
</feature>
<gene>
    <name evidence="7" type="ORF">Tcan_03388</name>
</gene>
<evidence type="ECO:0000256" key="2">
    <source>
        <dbReference type="ARBA" id="ARBA00022692"/>
    </source>
</evidence>
<dbReference type="STRING" id="6265.A0A0B2VX96"/>
<feature type="transmembrane region" description="Helical" evidence="6">
    <location>
        <begin position="181"/>
        <end position="199"/>
    </location>
</feature>
<dbReference type="GO" id="GO:0022857">
    <property type="term" value="F:transmembrane transporter activity"/>
    <property type="evidence" value="ECO:0007669"/>
    <property type="project" value="InterPro"/>
</dbReference>
<feature type="compositionally biased region" description="Polar residues" evidence="5">
    <location>
        <begin position="14"/>
        <end position="29"/>
    </location>
</feature>
<feature type="transmembrane region" description="Helical" evidence="6">
    <location>
        <begin position="465"/>
        <end position="484"/>
    </location>
</feature>
<evidence type="ECO:0000256" key="4">
    <source>
        <dbReference type="ARBA" id="ARBA00023136"/>
    </source>
</evidence>
<keyword evidence="3 6" id="KW-1133">Transmembrane helix</keyword>
<evidence type="ECO:0000256" key="6">
    <source>
        <dbReference type="SAM" id="Phobius"/>
    </source>
</evidence>
<dbReference type="SUPFAM" id="SSF103473">
    <property type="entry name" value="MFS general substrate transporter"/>
    <property type="match status" value="1"/>
</dbReference>
<keyword evidence="4 6" id="KW-0472">Membrane</keyword>
<sequence>MVSNDVPQGGSAPALSTSQGAPSQATVVNESAEVVDQSASVFPAQNDDSKHHPQPASNSSYNELFIESGSADDLYAKLDTNKVLAAYGIYGRYQLISYVLCLSVHFFYAGMIMIMTFIGKPEGLRCEINNKTGLFMKDTTGEDACILLSGTGESFICGDVPGTKLINPDSRWPHKSIWSELSFVYCSVFARSFGIYAILTVPLRLLTPPGGHKSFYTVAFILSCEVVSRQFRPWIGLIYIVFWVGGYLYVGILTLAISSWRYLCLCAAAPGLLTVAYLWVMPESPYWMISHRRTEKIKEYIAIANWINNEHIDLSQCQVDSDIAMRIETVNKRRSAIEVLKSKRMCFMLLINGFITIVMSFYYFALSLQSVSLHSNRIIGYTVSGLVEIPAAIVIVPLLKYFGRRFISHTSLFICGISVSIAPFFQRKKWIRMIGDCFGKMIIGIVYISHPLLVNEMMPTNCRKIVYSVMNIFRILGILLAPLLKYAGNLSIICFTLGALSIAAAICTFALPETQRRPIPEDLTQMDAGPFLRHFTQNNHKSRRTSTATTTAGDTHHHHQISETSRLKGLRK</sequence>
<dbReference type="AlphaFoldDB" id="A0A0B2VX96"/>
<evidence type="ECO:0000313" key="7">
    <source>
        <dbReference type="EMBL" id="KHN86243.1"/>
    </source>
</evidence>
<dbReference type="PANTHER" id="PTHR24064">
    <property type="entry name" value="SOLUTE CARRIER FAMILY 22 MEMBER"/>
    <property type="match status" value="1"/>
</dbReference>
<dbReference type="InterPro" id="IPR005828">
    <property type="entry name" value="MFS_sugar_transport-like"/>
</dbReference>
<feature type="region of interest" description="Disordered" evidence="5">
    <location>
        <begin position="537"/>
        <end position="572"/>
    </location>
</feature>
<dbReference type="GO" id="GO:0016020">
    <property type="term" value="C:membrane"/>
    <property type="evidence" value="ECO:0007669"/>
    <property type="project" value="UniProtKB-SubCell"/>
</dbReference>
<dbReference type="Gene3D" id="1.20.1250.20">
    <property type="entry name" value="MFS general substrate transporter like domains"/>
    <property type="match status" value="1"/>
</dbReference>
<feature type="transmembrane region" description="Helical" evidence="6">
    <location>
        <begin position="345"/>
        <end position="366"/>
    </location>
</feature>
<dbReference type="Pfam" id="PF00083">
    <property type="entry name" value="Sugar_tr"/>
    <property type="match status" value="1"/>
</dbReference>
<keyword evidence="8" id="KW-1185">Reference proteome</keyword>
<evidence type="ECO:0000313" key="8">
    <source>
        <dbReference type="Proteomes" id="UP000031036"/>
    </source>
</evidence>
<evidence type="ECO:0000256" key="1">
    <source>
        <dbReference type="ARBA" id="ARBA00004141"/>
    </source>
</evidence>
<feature type="transmembrane region" description="Helical" evidence="6">
    <location>
        <begin position="431"/>
        <end position="453"/>
    </location>
</feature>
<feature type="transmembrane region" description="Helical" evidence="6">
    <location>
        <begin position="95"/>
        <end position="118"/>
    </location>
</feature>
<dbReference type="Proteomes" id="UP000031036">
    <property type="component" value="Unassembled WGS sequence"/>
</dbReference>
<dbReference type="EMBL" id="JPKZ01000638">
    <property type="protein sequence ID" value="KHN86243.1"/>
    <property type="molecule type" value="Genomic_DNA"/>
</dbReference>
<name>A0A0B2VX96_TOXCA</name>
<keyword evidence="2 6" id="KW-0812">Transmembrane</keyword>
<feature type="region of interest" description="Disordered" evidence="5">
    <location>
        <begin position="1"/>
        <end position="31"/>
    </location>
</feature>
<reference evidence="7 8" key="1">
    <citation type="submission" date="2014-11" db="EMBL/GenBank/DDBJ databases">
        <title>Genetic blueprint of the zoonotic pathogen Toxocara canis.</title>
        <authorList>
            <person name="Zhu X.-Q."/>
            <person name="Korhonen P.K."/>
            <person name="Cai H."/>
            <person name="Young N.D."/>
            <person name="Nejsum P."/>
            <person name="von Samson-Himmelstjerna G."/>
            <person name="Boag P.R."/>
            <person name="Tan P."/>
            <person name="Li Q."/>
            <person name="Min J."/>
            <person name="Yang Y."/>
            <person name="Wang X."/>
            <person name="Fang X."/>
            <person name="Hall R.S."/>
            <person name="Hofmann A."/>
            <person name="Sternberg P.W."/>
            <person name="Jex A.R."/>
            <person name="Gasser R.B."/>
        </authorList>
    </citation>
    <scope>NUCLEOTIDE SEQUENCE [LARGE SCALE GENOMIC DNA]</scope>
    <source>
        <strain evidence="7">PN_DK_2014</strain>
    </source>
</reference>
<feature type="transmembrane region" description="Helical" evidence="6">
    <location>
        <begin position="378"/>
        <end position="399"/>
    </location>
</feature>
<protein>
    <submittedName>
        <fullName evidence="7">Putative transporter</fullName>
    </submittedName>
</protein>
<feature type="transmembrane region" description="Helical" evidence="6">
    <location>
        <begin position="234"/>
        <end position="254"/>
    </location>
</feature>
<dbReference type="InterPro" id="IPR036259">
    <property type="entry name" value="MFS_trans_sf"/>
</dbReference>
<organism evidence="7 8">
    <name type="scientific">Toxocara canis</name>
    <name type="common">Canine roundworm</name>
    <dbReference type="NCBI Taxonomy" id="6265"/>
    <lineage>
        <taxon>Eukaryota</taxon>
        <taxon>Metazoa</taxon>
        <taxon>Ecdysozoa</taxon>
        <taxon>Nematoda</taxon>
        <taxon>Chromadorea</taxon>
        <taxon>Rhabditida</taxon>
        <taxon>Spirurina</taxon>
        <taxon>Ascaridomorpha</taxon>
        <taxon>Ascaridoidea</taxon>
        <taxon>Toxocaridae</taxon>
        <taxon>Toxocara</taxon>
    </lineage>
</organism>
<evidence type="ECO:0000256" key="5">
    <source>
        <dbReference type="SAM" id="MobiDB-lite"/>
    </source>
</evidence>
<feature type="region of interest" description="Disordered" evidence="5">
    <location>
        <begin position="39"/>
        <end position="58"/>
    </location>
</feature>
<proteinExistence type="predicted"/>
<accession>A0A0B2VX96</accession>
<comment type="caution">
    <text evidence="7">The sequence shown here is derived from an EMBL/GenBank/DDBJ whole genome shotgun (WGS) entry which is preliminary data.</text>
</comment>
<comment type="subcellular location">
    <subcellularLocation>
        <location evidence="1">Membrane</location>
        <topology evidence="1">Multi-pass membrane protein</topology>
    </subcellularLocation>
</comment>
<dbReference type="OrthoDB" id="3936150at2759"/>